<dbReference type="EMBL" id="VYZN01000064">
    <property type="protein sequence ID" value="KAE9525145.1"/>
    <property type="molecule type" value="Genomic_DNA"/>
</dbReference>
<sequence length="991" mass="111435">MGDNPTNISDDMDNTNSAFQHIRNTTTFAVIASNVTLPKMNQAIVFNAINNIKQIEYVIAISKIIPAKNIQFVSRIPNNRFCIFFNSQAVMENLLKTHSSIYVNEIEIPIRRLINASKRIILSNVYPIIPNQLILNALHEVGIKTSSQITHMKAGFATDQFSHILSFRRQVYINLHGSVSQLPNSITVTVENTTFRIFINDDTVTCFQCHKTWHFSSQCKNIPEQFNTIDMTETDMEVIYPLSINPKKLSLAELLKVSSNKSVNVTSPNPAKRPAPSTTSQPPSPKSSHSSNPPLLINPPNAPEGKTQPSKILNGKVHKKPKVRTSTSSNDSFYSNIDERLNPTKDLFNSNPQMSLSLNPFKDFFENSQGCTDLESLCTEHHSSPENIIQIITNIYPVVTIKRDFNSHSPVWGCSTLDSRGAKIEQTLFSNNDLNILNSGQATRVSASTGHFSAIDLSFSSSTITPFIDWDVLPELSSSDHFPIIMTLNHTNSHNHYTGKIWKLKNVDWNIYQTEIDKNIDSTVWTNTNKVEDKIKLFTDLIINTASDIFELTSYSGKKPPVPWWNKTIKQAIRNKKTAFNSLNSHISPSLTWNKIKTLKGVPFIQIKTLMIGQTVYTDPKEITNQIGQFFYSNSNDSSLNPDFLKFKETQEMITLSSPTTTTSQGSILNDPITMSELNSSLEGKKSYSYGPDNIPFLFLQNISIKEHSFQVRVNEHMSEKFDLENGVPQGSPLSILLFQAAINNLPDEVSHPVKSIMFADDTHIYLKGKNIKSMTRQFQDCLNDLSKWCFHSGFIFSPEKTKCIMFTKKKQISKPKLFLGNTPLPFVNNIKILGLIFDSKLTWKPHISKTKSITTKSINILKTLSHAEWGAESNVLINLYRSLVRSKLDYGSICYSNANPNILKTIDVIHISGLRVATGAFRSSPILSILSVSGEPPLHIRRIKLALNYIARILSSPENSTLPFLTQIRFANTFCSNPNLKKTTGFKDVV</sequence>
<name>A0A6G0T480_APHGL</name>
<evidence type="ECO:0008006" key="6">
    <source>
        <dbReference type="Google" id="ProtNLM"/>
    </source>
</evidence>
<dbReference type="InterPro" id="IPR036691">
    <property type="entry name" value="Endo/exonu/phosph_ase_sf"/>
</dbReference>
<feature type="domain" description="Endonuclease/exonuclease/phosphatase" evidence="3">
    <location>
        <begin position="386"/>
        <end position="485"/>
    </location>
</feature>
<feature type="domain" description="Reverse transcriptase" evidence="2">
    <location>
        <begin position="709"/>
        <end position="834"/>
    </location>
</feature>
<evidence type="ECO:0000313" key="4">
    <source>
        <dbReference type="EMBL" id="KAE9525145.1"/>
    </source>
</evidence>
<dbReference type="InterPro" id="IPR000477">
    <property type="entry name" value="RT_dom"/>
</dbReference>
<evidence type="ECO:0000256" key="1">
    <source>
        <dbReference type="SAM" id="MobiDB-lite"/>
    </source>
</evidence>
<dbReference type="SUPFAM" id="SSF56219">
    <property type="entry name" value="DNase I-like"/>
    <property type="match status" value="1"/>
</dbReference>
<dbReference type="OrthoDB" id="421040at2759"/>
<dbReference type="Gene3D" id="3.60.10.10">
    <property type="entry name" value="Endonuclease/exonuclease/phosphatase"/>
    <property type="match status" value="1"/>
</dbReference>
<reference evidence="4 5" key="1">
    <citation type="submission" date="2019-08" db="EMBL/GenBank/DDBJ databases">
        <title>The genome of the soybean aphid Biotype 1, its phylome, world population structure and adaptation to the North American continent.</title>
        <authorList>
            <person name="Giordano R."/>
            <person name="Donthu R.K."/>
            <person name="Hernandez A.G."/>
            <person name="Wright C.L."/>
            <person name="Zimin A.V."/>
        </authorList>
    </citation>
    <scope>NUCLEOTIDE SEQUENCE [LARGE SCALE GENOMIC DNA]</scope>
    <source>
        <tissue evidence="4">Whole aphids</tissue>
    </source>
</reference>
<feature type="compositionally biased region" description="Low complexity" evidence="1">
    <location>
        <begin position="274"/>
        <end position="295"/>
    </location>
</feature>
<evidence type="ECO:0000313" key="5">
    <source>
        <dbReference type="Proteomes" id="UP000475862"/>
    </source>
</evidence>
<dbReference type="Pfam" id="PF14529">
    <property type="entry name" value="Exo_endo_phos_2"/>
    <property type="match status" value="1"/>
</dbReference>
<feature type="compositionally biased region" description="Polar residues" evidence="1">
    <location>
        <begin position="324"/>
        <end position="335"/>
    </location>
</feature>
<protein>
    <recommendedName>
        <fullName evidence="6">Reverse transcriptase domain-containing protein</fullName>
    </recommendedName>
</protein>
<organism evidence="4 5">
    <name type="scientific">Aphis glycines</name>
    <name type="common">Soybean aphid</name>
    <dbReference type="NCBI Taxonomy" id="307491"/>
    <lineage>
        <taxon>Eukaryota</taxon>
        <taxon>Metazoa</taxon>
        <taxon>Ecdysozoa</taxon>
        <taxon>Arthropoda</taxon>
        <taxon>Hexapoda</taxon>
        <taxon>Insecta</taxon>
        <taxon>Pterygota</taxon>
        <taxon>Neoptera</taxon>
        <taxon>Paraneoptera</taxon>
        <taxon>Hemiptera</taxon>
        <taxon>Sternorrhyncha</taxon>
        <taxon>Aphidomorpha</taxon>
        <taxon>Aphidoidea</taxon>
        <taxon>Aphididae</taxon>
        <taxon>Aphidini</taxon>
        <taxon>Aphis</taxon>
        <taxon>Aphis</taxon>
    </lineage>
</organism>
<dbReference type="GO" id="GO:0003824">
    <property type="term" value="F:catalytic activity"/>
    <property type="evidence" value="ECO:0007669"/>
    <property type="project" value="InterPro"/>
</dbReference>
<dbReference type="InterPro" id="IPR005135">
    <property type="entry name" value="Endo/exonuclease/phosphatase"/>
</dbReference>
<dbReference type="PANTHER" id="PTHR33332">
    <property type="entry name" value="REVERSE TRANSCRIPTASE DOMAIN-CONTAINING PROTEIN"/>
    <property type="match status" value="1"/>
</dbReference>
<dbReference type="AlphaFoldDB" id="A0A6G0T480"/>
<keyword evidence="5" id="KW-1185">Reference proteome</keyword>
<evidence type="ECO:0000259" key="2">
    <source>
        <dbReference type="Pfam" id="PF00078"/>
    </source>
</evidence>
<dbReference type="Pfam" id="PF00078">
    <property type="entry name" value="RVT_1"/>
    <property type="match status" value="1"/>
</dbReference>
<dbReference type="Proteomes" id="UP000475862">
    <property type="component" value="Unassembled WGS sequence"/>
</dbReference>
<feature type="region of interest" description="Disordered" evidence="1">
    <location>
        <begin position="261"/>
        <end position="336"/>
    </location>
</feature>
<proteinExistence type="predicted"/>
<comment type="caution">
    <text evidence="4">The sequence shown here is derived from an EMBL/GenBank/DDBJ whole genome shotgun (WGS) entry which is preliminary data.</text>
</comment>
<evidence type="ECO:0000259" key="3">
    <source>
        <dbReference type="Pfam" id="PF14529"/>
    </source>
</evidence>
<gene>
    <name evidence="4" type="ORF">AGLY_014559</name>
</gene>
<accession>A0A6G0T480</accession>